<dbReference type="RefSeq" id="WP_202380125.1">
    <property type="nucleotide sequence ID" value="NZ_JAESHT010000006.1"/>
</dbReference>
<dbReference type="EMBL" id="JAESHT010000006">
    <property type="protein sequence ID" value="MBL3673614.1"/>
    <property type="molecule type" value="Genomic_DNA"/>
</dbReference>
<gene>
    <name evidence="1" type="ORF">JL111_08950</name>
</gene>
<organism evidence="1 2">
    <name type="scientific">Paracoccus aerius</name>
    <dbReference type="NCBI Taxonomy" id="1915382"/>
    <lineage>
        <taxon>Bacteria</taxon>
        <taxon>Pseudomonadati</taxon>
        <taxon>Pseudomonadota</taxon>
        <taxon>Alphaproteobacteria</taxon>
        <taxon>Rhodobacterales</taxon>
        <taxon>Paracoccaceae</taxon>
        <taxon>Paracoccus</taxon>
    </lineage>
</organism>
<evidence type="ECO:0008006" key="3">
    <source>
        <dbReference type="Google" id="ProtNLM"/>
    </source>
</evidence>
<comment type="caution">
    <text evidence="1">The sequence shown here is derived from an EMBL/GenBank/DDBJ whole genome shotgun (WGS) entry which is preliminary data.</text>
</comment>
<dbReference type="Proteomes" id="UP000644749">
    <property type="component" value="Unassembled WGS sequence"/>
</dbReference>
<accession>A0ABS1S669</accession>
<protein>
    <recommendedName>
        <fullName evidence="3">RcnB family protein</fullName>
    </recommendedName>
</protein>
<evidence type="ECO:0000313" key="1">
    <source>
        <dbReference type="EMBL" id="MBL3673614.1"/>
    </source>
</evidence>
<proteinExistence type="predicted"/>
<evidence type="ECO:0000313" key="2">
    <source>
        <dbReference type="Proteomes" id="UP000644749"/>
    </source>
</evidence>
<keyword evidence="2" id="KW-1185">Reference proteome</keyword>
<sequence length="110" mass="11567">MIHKVMMIATAAAAAVGLTVFEGPTPQAQGRAGADPVRAAAVPLVPGEVLPADLVDFIEQPGRYGLGTEPRGSRYAIVQGHLVRVDADTMELQSVLRKDSVADDRPPARP</sequence>
<name>A0ABS1S669_9RHOB</name>
<reference evidence="1 2" key="1">
    <citation type="submission" date="2021-01" db="EMBL/GenBank/DDBJ databases">
        <title>011410 draft genome.</title>
        <authorList>
            <person name="Lang L."/>
        </authorList>
    </citation>
    <scope>NUCLEOTIDE SEQUENCE [LARGE SCALE GENOMIC DNA]</scope>
    <source>
        <strain evidence="1 2">KCTC 42845</strain>
    </source>
</reference>